<dbReference type="Pfam" id="PF00026">
    <property type="entry name" value="Asp"/>
    <property type="match status" value="2"/>
</dbReference>
<dbReference type="GO" id="GO:0004190">
    <property type="term" value="F:aspartic-type endopeptidase activity"/>
    <property type="evidence" value="ECO:0007669"/>
    <property type="project" value="InterPro"/>
</dbReference>
<dbReference type="PANTHER" id="PTHR47966:SF57">
    <property type="entry name" value="PEPTIDASE A1 DOMAIN-CONTAINING PROTEIN"/>
    <property type="match status" value="1"/>
</dbReference>
<feature type="region of interest" description="Disordered" evidence="2">
    <location>
        <begin position="657"/>
        <end position="760"/>
    </location>
</feature>
<keyword evidence="3" id="KW-0812">Transmembrane</keyword>
<keyword evidence="6" id="KW-1185">Reference proteome</keyword>
<keyword evidence="3" id="KW-1133">Transmembrane helix</keyword>
<dbReference type="OrthoDB" id="2747330at2759"/>
<keyword evidence="3" id="KW-0472">Membrane</keyword>
<comment type="similarity">
    <text evidence="1">Belongs to the peptidase A1 family.</text>
</comment>
<evidence type="ECO:0000256" key="3">
    <source>
        <dbReference type="SAM" id="Phobius"/>
    </source>
</evidence>
<feature type="compositionally biased region" description="Low complexity" evidence="2">
    <location>
        <begin position="659"/>
        <end position="673"/>
    </location>
</feature>
<evidence type="ECO:0000313" key="6">
    <source>
        <dbReference type="Proteomes" id="UP000284706"/>
    </source>
</evidence>
<dbReference type="STRING" id="231916.A0A409VST7"/>
<protein>
    <recommendedName>
        <fullName evidence="4">Peptidase A1 domain-containing protein</fullName>
    </recommendedName>
</protein>
<sequence>MPISARWKGKERAVDMDVFVYSRAAASQEGNGGADGVVLPIDMVGTGIYDVAYTIPVKFGENSQQFSLQIDTGSSDLWVASTSCSTGPCGQTQGRLYNPNDATPTGQNFSIPYLEGSASGPIVWDKVTVGGYTIDNQALAAADDVQSEPLSSQFSGILGLALPLNSIIAQKVPPVTNNDPDGAAFASNLFSLTPTSSAPASRFLSLSLSRPGSDRIPALLGIGRHPTELVSDPSTIKYDTLVSEAAGSLFWKTSVRAITVYVNGEERDVQLGRSNTGAVWPSAVLDTGVPLILTTSTIANAIYGAIGVQPANDGMYYVPCTTPLNMTITLDTRSPVSLHPLDLTSYPPSSNTNPNPNSAKFCVGLIQTADSALSNPSSSIGDMILGVPFLRNVYTVMAYTPPNSDGTFPDVGNATNDGGAGQVVKPRLGLLGLTDPTVALQEFNTVRVLNQPIESGVPSSSNSGSNSNTRTVGKSHISVGIWVLIGLAAFCALCGGLFAIRYFLFRRRFRRAGGRMGADYDEGLDAKTAYRLARSNFGSNRTLNEGLVPMGLNVEDEMRYRALITARKEKRSDSTVDSDRTRVNVSADDSFLDMKGKDGEDDEGADEFGYPRRSQRLSTGSDGEQEGWNAHDATVIAPARRGSHHSAGDSGAVQVPLVSGHRSSSSSGSAPSSPEHDVTAFSRPQHHYTDSDPPDTPLPPMSLATPIQPHKPTLSVDQPLLPHHQRGLSSLSDGSMYDDAPPLPPQHQHRDSDAVGYSPDDLLVHETSNAEFGVGVGMAGVGTASRTGRAQGLERWAS</sequence>
<organism evidence="5 6">
    <name type="scientific">Gymnopilus dilepis</name>
    <dbReference type="NCBI Taxonomy" id="231916"/>
    <lineage>
        <taxon>Eukaryota</taxon>
        <taxon>Fungi</taxon>
        <taxon>Dikarya</taxon>
        <taxon>Basidiomycota</taxon>
        <taxon>Agaricomycotina</taxon>
        <taxon>Agaricomycetes</taxon>
        <taxon>Agaricomycetidae</taxon>
        <taxon>Agaricales</taxon>
        <taxon>Agaricineae</taxon>
        <taxon>Hymenogastraceae</taxon>
        <taxon>Gymnopilus</taxon>
    </lineage>
</organism>
<dbReference type="InterPro" id="IPR021109">
    <property type="entry name" value="Peptidase_aspartic_dom_sf"/>
</dbReference>
<dbReference type="PROSITE" id="PS51767">
    <property type="entry name" value="PEPTIDASE_A1"/>
    <property type="match status" value="1"/>
</dbReference>
<dbReference type="EMBL" id="NHYE01005575">
    <property type="protein sequence ID" value="PPQ69332.1"/>
    <property type="molecule type" value="Genomic_DNA"/>
</dbReference>
<dbReference type="InterPro" id="IPR034164">
    <property type="entry name" value="Pepsin-like_dom"/>
</dbReference>
<proteinExistence type="inferred from homology"/>
<gene>
    <name evidence="5" type="ORF">CVT26_002564</name>
</gene>
<evidence type="ECO:0000256" key="1">
    <source>
        <dbReference type="ARBA" id="ARBA00007447"/>
    </source>
</evidence>
<dbReference type="InParanoid" id="A0A409VST7"/>
<dbReference type="PANTHER" id="PTHR47966">
    <property type="entry name" value="BETA-SITE APP-CLEAVING ENZYME, ISOFORM A-RELATED"/>
    <property type="match status" value="1"/>
</dbReference>
<evidence type="ECO:0000256" key="2">
    <source>
        <dbReference type="SAM" id="MobiDB-lite"/>
    </source>
</evidence>
<comment type="caution">
    <text evidence="5">The sequence shown here is derived from an EMBL/GenBank/DDBJ whole genome shotgun (WGS) entry which is preliminary data.</text>
</comment>
<accession>A0A409VST7</accession>
<feature type="domain" description="Peptidase A1" evidence="4">
    <location>
        <begin position="53"/>
        <end position="409"/>
    </location>
</feature>
<feature type="region of interest" description="Disordered" evidence="2">
    <location>
        <begin position="587"/>
        <end position="628"/>
    </location>
</feature>
<evidence type="ECO:0000313" key="5">
    <source>
        <dbReference type="EMBL" id="PPQ69332.1"/>
    </source>
</evidence>
<feature type="transmembrane region" description="Helical" evidence="3">
    <location>
        <begin position="479"/>
        <end position="504"/>
    </location>
</feature>
<reference evidence="5 6" key="1">
    <citation type="journal article" date="2018" name="Evol. Lett.">
        <title>Horizontal gene cluster transfer increased hallucinogenic mushroom diversity.</title>
        <authorList>
            <person name="Reynolds H.T."/>
            <person name="Vijayakumar V."/>
            <person name="Gluck-Thaler E."/>
            <person name="Korotkin H.B."/>
            <person name="Matheny P.B."/>
            <person name="Slot J.C."/>
        </authorList>
    </citation>
    <scope>NUCLEOTIDE SEQUENCE [LARGE SCALE GENOMIC DNA]</scope>
    <source>
        <strain evidence="5 6">SRW20</strain>
    </source>
</reference>
<evidence type="ECO:0000259" key="4">
    <source>
        <dbReference type="PROSITE" id="PS51767"/>
    </source>
</evidence>
<dbReference type="SUPFAM" id="SSF50630">
    <property type="entry name" value="Acid proteases"/>
    <property type="match status" value="1"/>
</dbReference>
<dbReference type="InterPro" id="IPR033121">
    <property type="entry name" value="PEPTIDASE_A1"/>
</dbReference>
<dbReference type="Proteomes" id="UP000284706">
    <property type="component" value="Unassembled WGS sequence"/>
</dbReference>
<dbReference type="AlphaFoldDB" id="A0A409VST7"/>
<dbReference type="PRINTS" id="PR00792">
    <property type="entry name" value="PEPSIN"/>
</dbReference>
<dbReference type="CDD" id="cd05471">
    <property type="entry name" value="pepsin_like"/>
    <property type="match status" value="1"/>
</dbReference>
<dbReference type="InterPro" id="IPR001461">
    <property type="entry name" value="Aspartic_peptidase_A1"/>
</dbReference>
<dbReference type="GO" id="GO:0006508">
    <property type="term" value="P:proteolysis"/>
    <property type="evidence" value="ECO:0007669"/>
    <property type="project" value="InterPro"/>
</dbReference>
<dbReference type="Gene3D" id="2.40.70.10">
    <property type="entry name" value="Acid Proteases"/>
    <property type="match status" value="2"/>
</dbReference>
<name>A0A409VST7_9AGAR</name>